<comment type="caution">
    <text evidence="1">The sequence shown here is derived from an EMBL/GenBank/DDBJ whole genome shotgun (WGS) entry which is preliminary data.</text>
</comment>
<keyword evidence="2" id="KW-1185">Reference proteome</keyword>
<name>A0AAN6LVP9_9PLEO</name>
<reference evidence="1 2" key="1">
    <citation type="submission" date="2021-02" db="EMBL/GenBank/DDBJ databases">
        <title>Genome assembly of Pseudopithomyces chartarum.</title>
        <authorList>
            <person name="Jauregui R."/>
            <person name="Singh J."/>
            <person name="Voisey C."/>
        </authorList>
    </citation>
    <scope>NUCLEOTIDE SEQUENCE [LARGE SCALE GENOMIC DNA]</scope>
    <source>
        <strain evidence="1 2">AGR01</strain>
    </source>
</reference>
<dbReference type="Proteomes" id="UP001280581">
    <property type="component" value="Unassembled WGS sequence"/>
</dbReference>
<dbReference type="PANTHER" id="PTHR37540">
    <property type="entry name" value="TRANSCRIPTION FACTOR (ACR-2), PUTATIVE-RELATED-RELATED"/>
    <property type="match status" value="1"/>
</dbReference>
<dbReference type="AlphaFoldDB" id="A0AAN6LVP9"/>
<protein>
    <recommendedName>
        <fullName evidence="3">Transcription factor domain-containing protein</fullName>
    </recommendedName>
</protein>
<dbReference type="EMBL" id="WVTA01000007">
    <property type="protein sequence ID" value="KAK3208508.1"/>
    <property type="molecule type" value="Genomic_DNA"/>
</dbReference>
<proteinExistence type="predicted"/>
<gene>
    <name evidence="1" type="ORF">GRF29_77g920132</name>
</gene>
<accession>A0AAN6LVP9</accession>
<evidence type="ECO:0008006" key="3">
    <source>
        <dbReference type="Google" id="ProtNLM"/>
    </source>
</evidence>
<evidence type="ECO:0000313" key="1">
    <source>
        <dbReference type="EMBL" id="KAK3208508.1"/>
    </source>
</evidence>
<evidence type="ECO:0000313" key="2">
    <source>
        <dbReference type="Proteomes" id="UP001280581"/>
    </source>
</evidence>
<organism evidence="1 2">
    <name type="scientific">Pseudopithomyces chartarum</name>
    <dbReference type="NCBI Taxonomy" id="1892770"/>
    <lineage>
        <taxon>Eukaryota</taxon>
        <taxon>Fungi</taxon>
        <taxon>Dikarya</taxon>
        <taxon>Ascomycota</taxon>
        <taxon>Pezizomycotina</taxon>
        <taxon>Dothideomycetes</taxon>
        <taxon>Pleosporomycetidae</taxon>
        <taxon>Pleosporales</taxon>
        <taxon>Massarineae</taxon>
        <taxon>Didymosphaeriaceae</taxon>
        <taxon>Pseudopithomyces</taxon>
    </lineage>
</organism>
<dbReference type="PANTHER" id="PTHR37540:SF5">
    <property type="entry name" value="TRANSCRIPTION FACTOR DOMAIN-CONTAINING PROTEIN"/>
    <property type="match status" value="1"/>
</dbReference>
<sequence>MEDPDTGLFDPFGTMSVDMNGEVSVLLEHFVTEMAPGIIAVDIRNTSQLMRSHWFGTAISNQGFMHSLLSTIALHRHVFGRGPIETVLYHRAHAIASVNTALANTDMTIGISDANIGAVFNLLSVEESLASPWFSYLRPHGDNPNQRAIHLNGLLRMIELRGGLMAMNSNRILQAFILWHATIHAIASFDVPYLSTIDLLSAACNPRHPPGYQPHISRHLLECCTSAQVQESLYTLVESALILIADLNSWFSDPNSPLDPLDMQNFSCVLECMLLKWLRDSEHIVSPLEDALCVALLIFTVRVTEAFKGRNHAHMLHSQASERLEKALSATSCTEWQLCPNLLLWILAIGAISAEGSASSSWFTYQVSLACVEFDIADATSLLDRLRFCGWVSFKLDEAVRYLWEDIINLRLEPSYDESSTAGPLQGKVNSPDFTDWQNIDWSALTAPAETASPLDEFMVSPIDGSSGLFESGNGFVFPHNSSFYMR</sequence>